<feature type="transmembrane region" description="Helical" evidence="6">
    <location>
        <begin position="113"/>
        <end position="130"/>
    </location>
</feature>
<dbReference type="GO" id="GO:0016020">
    <property type="term" value="C:membrane"/>
    <property type="evidence" value="ECO:0007669"/>
    <property type="project" value="UniProtKB-SubCell"/>
</dbReference>
<reference evidence="8" key="1">
    <citation type="journal article" date="2020" name="Nat. Commun.">
        <title>Large-scale genome sequencing of mycorrhizal fungi provides insights into the early evolution of symbiotic traits.</title>
        <authorList>
            <person name="Miyauchi S."/>
            <person name="Kiss E."/>
            <person name="Kuo A."/>
            <person name="Drula E."/>
            <person name="Kohler A."/>
            <person name="Sanchez-Garcia M."/>
            <person name="Morin E."/>
            <person name="Andreopoulos B."/>
            <person name="Barry K.W."/>
            <person name="Bonito G."/>
            <person name="Buee M."/>
            <person name="Carver A."/>
            <person name="Chen C."/>
            <person name="Cichocki N."/>
            <person name="Clum A."/>
            <person name="Culley D."/>
            <person name="Crous P.W."/>
            <person name="Fauchery L."/>
            <person name="Girlanda M."/>
            <person name="Hayes R.D."/>
            <person name="Keri Z."/>
            <person name="LaButti K."/>
            <person name="Lipzen A."/>
            <person name="Lombard V."/>
            <person name="Magnuson J."/>
            <person name="Maillard F."/>
            <person name="Murat C."/>
            <person name="Nolan M."/>
            <person name="Ohm R.A."/>
            <person name="Pangilinan J."/>
            <person name="Pereira M.F."/>
            <person name="Perotto S."/>
            <person name="Peter M."/>
            <person name="Pfister S."/>
            <person name="Riley R."/>
            <person name="Sitrit Y."/>
            <person name="Stielow J.B."/>
            <person name="Szollosi G."/>
            <person name="Zifcakova L."/>
            <person name="Stursova M."/>
            <person name="Spatafora J.W."/>
            <person name="Tedersoo L."/>
            <person name="Vaario L.M."/>
            <person name="Yamada A."/>
            <person name="Yan M."/>
            <person name="Wang P."/>
            <person name="Xu J."/>
            <person name="Bruns T."/>
            <person name="Baldrian P."/>
            <person name="Vilgalys R."/>
            <person name="Dunand C."/>
            <person name="Henrissat B."/>
            <person name="Grigoriev I.V."/>
            <person name="Hibbett D."/>
            <person name="Nagy L.G."/>
            <person name="Martin F.M."/>
        </authorList>
    </citation>
    <scope>NUCLEOTIDE SEQUENCE</scope>
    <source>
        <strain evidence="8">UP504</strain>
    </source>
</reference>
<keyword evidence="9" id="KW-1185">Reference proteome</keyword>
<feature type="domain" description="3-oxo-5-alpha-steroid 4-dehydrogenase C-terminal" evidence="7">
    <location>
        <begin position="166"/>
        <end position="254"/>
    </location>
</feature>
<keyword evidence="3 6" id="KW-0812">Transmembrane</keyword>
<accession>A0A9P6DZ48</accession>
<comment type="similarity">
    <text evidence="2">Belongs to the steroid 5-alpha reductase family.</text>
</comment>
<comment type="subcellular location">
    <subcellularLocation>
        <location evidence="1">Membrane</location>
        <topology evidence="1">Multi-pass membrane protein</topology>
    </subcellularLocation>
</comment>
<evidence type="ECO:0000256" key="1">
    <source>
        <dbReference type="ARBA" id="ARBA00004141"/>
    </source>
</evidence>
<dbReference type="AlphaFoldDB" id="A0A9P6DZ48"/>
<dbReference type="EMBL" id="MU128937">
    <property type="protein sequence ID" value="KAF9516654.1"/>
    <property type="molecule type" value="Genomic_DNA"/>
</dbReference>
<feature type="transmembrane region" description="Helical" evidence="6">
    <location>
        <begin position="39"/>
        <end position="57"/>
    </location>
</feature>
<sequence>MLNVNGQLAWMIMELPAPVLFLASYHTSRSGDPEWSHPTVFMLLALFTGHYVNRAVVSPLRTPSRSPSHVIVPICAIIFNTMNASLMGTFFAFISNSPPDLTRPCALPRSAQFWMGIIMFILGLVSNVWHDEILLRLRKNPDSPSALSHSTSTLLNKGSRRTDIAAKPKYSIPYGGLYRFVSYPNYLSEWFEWLGFAIASSALTQCGGLYTPPWMFLAAELAVMLPRAIRGHAWYRERFGERYPSKRKAIFPALL</sequence>
<evidence type="ECO:0000256" key="5">
    <source>
        <dbReference type="ARBA" id="ARBA00023136"/>
    </source>
</evidence>
<dbReference type="GO" id="GO:0006629">
    <property type="term" value="P:lipid metabolic process"/>
    <property type="evidence" value="ECO:0007669"/>
    <property type="project" value="InterPro"/>
</dbReference>
<gene>
    <name evidence="8" type="ORF">BS47DRAFT_1371637</name>
</gene>
<feature type="transmembrane region" description="Helical" evidence="6">
    <location>
        <begin position="69"/>
        <end position="93"/>
    </location>
</feature>
<evidence type="ECO:0000313" key="8">
    <source>
        <dbReference type="EMBL" id="KAF9516654.1"/>
    </source>
</evidence>
<dbReference type="GO" id="GO:0016627">
    <property type="term" value="F:oxidoreductase activity, acting on the CH-CH group of donors"/>
    <property type="evidence" value="ECO:0007669"/>
    <property type="project" value="InterPro"/>
</dbReference>
<evidence type="ECO:0000256" key="3">
    <source>
        <dbReference type="ARBA" id="ARBA00022692"/>
    </source>
</evidence>
<dbReference type="Pfam" id="PF02544">
    <property type="entry name" value="Steroid_dh"/>
    <property type="match status" value="1"/>
</dbReference>
<dbReference type="InterPro" id="IPR039357">
    <property type="entry name" value="SRD5A/TECR"/>
</dbReference>
<dbReference type="PROSITE" id="PS50244">
    <property type="entry name" value="S5A_REDUCTASE"/>
    <property type="match status" value="1"/>
</dbReference>
<dbReference type="PANTHER" id="PTHR10556:SF43">
    <property type="entry name" value="STEROID 5-ALPHA-REDUCTASE DET2"/>
    <property type="match status" value="1"/>
</dbReference>
<dbReference type="Proteomes" id="UP000886523">
    <property type="component" value="Unassembled WGS sequence"/>
</dbReference>
<evidence type="ECO:0000256" key="6">
    <source>
        <dbReference type="SAM" id="Phobius"/>
    </source>
</evidence>
<keyword evidence="4 6" id="KW-1133">Transmembrane helix</keyword>
<evidence type="ECO:0000259" key="7">
    <source>
        <dbReference type="Pfam" id="PF02544"/>
    </source>
</evidence>
<evidence type="ECO:0000256" key="2">
    <source>
        <dbReference type="ARBA" id="ARBA00007742"/>
    </source>
</evidence>
<dbReference type="PANTHER" id="PTHR10556">
    <property type="entry name" value="3-OXO-5-ALPHA-STEROID 4-DEHYDROGENASE"/>
    <property type="match status" value="1"/>
</dbReference>
<evidence type="ECO:0000313" key="9">
    <source>
        <dbReference type="Proteomes" id="UP000886523"/>
    </source>
</evidence>
<comment type="caution">
    <text evidence="8">The sequence shown here is derived from an EMBL/GenBank/DDBJ whole genome shotgun (WGS) entry which is preliminary data.</text>
</comment>
<evidence type="ECO:0000256" key="4">
    <source>
        <dbReference type="ARBA" id="ARBA00022989"/>
    </source>
</evidence>
<keyword evidence="5 6" id="KW-0472">Membrane</keyword>
<protein>
    <recommendedName>
        <fullName evidence="7">3-oxo-5-alpha-steroid 4-dehydrogenase C-terminal domain-containing protein</fullName>
    </recommendedName>
</protein>
<proteinExistence type="inferred from homology"/>
<dbReference type="Gene3D" id="1.20.120.1630">
    <property type="match status" value="1"/>
</dbReference>
<dbReference type="InterPro" id="IPR001104">
    <property type="entry name" value="3-oxo-5_a-steroid_4-DH_C"/>
</dbReference>
<organism evidence="8 9">
    <name type="scientific">Hydnum rufescens UP504</name>
    <dbReference type="NCBI Taxonomy" id="1448309"/>
    <lineage>
        <taxon>Eukaryota</taxon>
        <taxon>Fungi</taxon>
        <taxon>Dikarya</taxon>
        <taxon>Basidiomycota</taxon>
        <taxon>Agaricomycotina</taxon>
        <taxon>Agaricomycetes</taxon>
        <taxon>Cantharellales</taxon>
        <taxon>Hydnaceae</taxon>
        <taxon>Hydnum</taxon>
    </lineage>
</organism>
<name>A0A9P6DZ48_9AGAM</name>
<dbReference type="OrthoDB" id="5788137at2759"/>